<name>A0A7D9EJ74_PARCT</name>
<keyword evidence="2" id="KW-1185">Reference proteome</keyword>
<proteinExistence type="predicted"/>
<organism evidence="1 2">
    <name type="scientific">Paramuricea clavata</name>
    <name type="common">Red gorgonian</name>
    <name type="synonym">Violescent sea-whip</name>
    <dbReference type="NCBI Taxonomy" id="317549"/>
    <lineage>
        <taxon>Eukaryota</taxon>
        <taxon>Metazoa</taxon>
        <taxon>Cnidaria</taxon>
        <taxon>Anthozoa</taxon>
        <taxon>Octocorallia</taxon>
        <taxon>Malacalcyonacea</taxon>
        <taxon>Plexauridae</taxon>
        <taxon>Paramuricea</taxon>
    </lineage>
</organism>
<reference evidence="1" key="1">
    <citation type="submission" date="2020-04" db="EMBL/GenBank/DDBJ databases">
        <authorList>
            <person name="Alioto T."/>
            <person name="Alioto T."/>
            <person name="Gomez Garrido J."/>
        </authorList>
    </citation>
    <scope>NUCLEOTIDE SEQUENCE</scope>
    <source>
        <strain evidence="1">A484AB</strain>
    </source>
</reference>
<sequence>MKDNNTEVVKEIKDAKENLSKVNKDVGKVKVVMSQMLEKFNQQKQTAISDQGNVQYT</sequence>
<gene>
    <name evidence="1" type="ORF">PACLA_8A084660</name>
</gene>
<dbReference type="Proteomes" id="UP001152795">
    <property type="component" value="Unassembled WGS sequence"/>
</dbReference>
<accession>A0A7D9EJ74</accession>
<dbReference type="AlphaFoldDB" id="A0A7D9EJ74"/>
<evidence type="ECO:0000313" key="1">
    <source>
        <dbReference type="EMBL" id="CAB4009370.1"/>
    </source>
</evidence>
<comment type="caution">
    <text evidence="1">The sequence shown here is derived from an EMBL/GenBank/DDBJ whole genome shotgun (WGS) entry which is preliminary data.</text>
</comment>
<evidence type="ECO:0000313" key="2">
    <source>
        <dbReference type="Proteomes" id="UP001152795"/>
    </source>
</evidence>
<dbReference type="EMBL" id="CACRXK020006432">
    <property type="protein sequence ID" value="CAB4009370.1"/>
    <property type="molecule type" value="Genomic_DNA"/>
</dbReference>
<protein>
    <submittedName>
        <fullName evidence="1">Uncharacterized protein</fullName>
    </submittedName>
</protein>